<reference evidence="1" key="1">
    <citation type="journal article" date="2021" name="Proc. Natl. Acad. Sci. U.S.A.">
        <title>A Catalog of Tens of Thousands of Viruses from Human Metagenomes Reveals Hidden Associations with Chronic Diseases.</title>
        <authorList>
            <person name="Tisza M.J."/>
            <person name="Buck C.B."/>
        </authorList>
    </citation>
    <scope>NUCLEOTIDE SEQUENCE</scope>
    <source>
        <strain evidence="1">CtPjm15</strain>
    </source>
</reference>
<dbReference type="EMBL" id="BK032645">
    <property type="protein sequence ID" value="DAF53019.1"/>
    <property type="molecule type" value="Genomic_DNA"/>
</dbReference>
<protein>
    <submittedName>
        <fullName evidence="1">Uncharacterized protein</fullName>
    </submittedName>
</protein>
<accession>A0A8S5SQD7</accession>
<proteinExistence type="predicted"/>
<sequence>MINFKDAVPPAGKGNVRKIDGAEKTVEYPDGWENGTALNRANLMAIQGFGECETVFNADGSISETYQDGSVKKTVFNADGSIDEIFTAGTQVMTKKINFNEDGSISEVIK</sequence>
<evidence type="ECO:0000313" key="1">
    <source>
        <dbReference type="EMBL" id="DAF53019.1"/>
    </source>
</evidence>
<organism evidence="1">
    <name type="scientific">Phage sp. ctPjm15</name>
    <dbReference type="NCBI Taxonomy" id="2828006"/>
    <lineage>
        <taxon>Viruses</taxon>
    </lineage>
</organism>
<name>A0A8S5SQD7_9VIRU</name>
<dbReference type="Gene3D" id="3.90.930.1">
    <property type="match status" value="1"/>
</dbReference>